<evidence type="ECO:0000256" key="2">
    <source>
        <dbReference type="ARBA" id="ARBA00022649"/>
    </source>
</evidence>
<keyword evidence="5" id="KW-0378">Hydrolase</keyword>
<evidence type="ECO:0000256" key="3">
    <source>
        <dbReference type="ARBA" id="ARBA00022722"/>
    </source>
</evidence>
<keyword evidence="4" id="KW-0255">Endonuclease</keyword>
<reference evidence="8 9" key="1">
    <citation type="journal article" date="2014" name="Nature">
        <title>An environmental bacterial taxon with a large and distinct metabolic repertoire.</title>
        <authorList>
            <person name="Wilson M.C."/>
            <person name="Mori T."/>
            <person name="Ruckert C."/>
            <person name="Uria A.R."/>
            <person name="Helf M.J."/>
            <person name="Takada K."/>
            <person name="Gernert C."/>
            <person name="Steffens U.A."/>
            <person name="Heycke N."/>
            <person name="Schmitt S."/>
            <person name="Rinke C."/>
            <person name="Helfrich E.J."/>
            <person name="Brachmann A.O."/>
            <person name="Gurgui C."/>
            <person name="Wakimoto T."/>
            <person name="Kracht M."/>
            <person name="Crusemann M."/>
            <person name="Hentschel U."/>
            <person name="Abe I."/>
            <person name="Matsunaga S."/>
            <person name="Kalinowski J."/>
            <person name="Takeyama H."/>
            <person name="Piel J."/>
        </authorList>
    </citation>
    <scope>NUCLEOTIDE SEQUENCE [LARGE SCALE GENOMIC DNA]</scope>
    <source>
        <strain evidence="9">TSY1</strain>
    </source>
</reference>
<comment type="caution">
    <text evidence="8">The sequence shown here is derived from an EMBL/GenBank/DDBJ whole genome shotgun (WGS) entry which is preliminary data.</text>
</comment>
<sequence length="63" mass="7300">MKKRDLEKALRALGWELLRHGGNHDIWSHPASGHTEKVPRHREINEKLAEKIIRDARKVANAD</sequence>
<evidence type="ECO:0000256" key="4">
    <source>
        <dbReference type="ARBA" id="ARBA00022759"/>
    </source>
</evidence>
<dbReference type="PATRIC" id="fig|1429438.4.peg.1720"/>
<keyword evidence="7" id="KW-0346">Stress response</keyword>
<gene>
    <name evidence="8" type="ORF">ETSY1_08090</name>
</gene>
<dbReference type="AlphaFoldDB" id="W4LTN3"/>
<name>W4LTN3_ENTF1</name>
<keyword evidence="9" id="KW-1185">Reference proteome</keyword>
<dbReference type="Pfam" id="PF07927">
    <property type="entry name" value="HicA_toxin"/>
    <property type="match status" value="1"/>
</dbReference>
<dbReference type="HOGENOM" id="CLU_164851_7_2_7"/>
<keyword evidence="3" id="KW-0540">Nuclease</keyword>
<dbReference type="SUPFAM" id="SSF54786">
    <property type="entry name" value="YcfA/nrd intein domain"/>
    <property type="match status" value="1"/>
</dbReference>
<dbReference type="GO" id="GO:0003729">
    <property type="term" value="F:mRNA binding"/>
    <property type="evidence" value="ECO:0007669"/>
    <property type="project" value="InterPro"/>
</dbReference>
<comment type="similarity">
    <text evidence="1">Belongs to the HicA mRNA interferase family.</text>
</comment>
<evidence type="ECO:0000313" key="9">
    <source>
        <dbReference type="Proteomes" id="UP000019141"/>
    </source>
</evidence>
<dbReference type="Gene3D" id="3.30.920.30">
    <property type="entry name" value="Hypothetical protein"/>
    <property type="match status" value="1"/>
</dbReference>
<accession>W4LTN3</accession>
<dbReference type="Proteomes" id="UP000019141">
    <property type="component" value="Unassembled WGS sequence"/>
</dbReference>
<evidence type="ECO:0000313" key="8">
    <source>
        <dbReference type="EMBL" id="ETX01235.1"/>
    </source>
</evidence>
<evidence type="ECO:0000256" key="7">
    <source>
        <dbReference type="ARBA" id="ARBA00023016"/>
    </source>
</evidence>
<evidence type="ECO:0000256" key="6">
    <source>
        <dbReference type="ARBA" id="ARBA00022884"/>
    </source>
</evidence>
<dbReference type="GO" id="GO:0004519">
    <property type="term" value="F:endonuclease activity"/>
    <property type="evidence" value="ECO:0007669"/>
    <property type="project" value="UniProtKB-KW"/>
</dbReference>
<protein>
    <recommendedName>
        <fullName evidence="10">Addiction module toxin, HicA family</fullName>
    </recommendedName>
</protein>
<dbReference type="InterPro" id="IPR038570">
    <property type="entry name" value="HicA_sf"/>
</dbReference>
<organism evidence="8 9">
    <name type="scientific">Entotheonella factor</name>
    <dbReference type="NCBI Taxonomy" id="1429438"/>
    <lineage>
        <taxon>Bacteria</taxon>
        <taxon>Pseudomonadati</taxon>
        <taxon>Nitrospinota/Tectimicrobiota group</taxon>
        <taxon>Candidatus Tectimicrobiota</taxon>
        <taxon>Candidatus Entotheonellia</taxon>
        <taxon>Candidatus Entotheonellales</taxon>
        <taxon>Candidatus Entotheonellaceae</taxon>
        <taxon>Candidatus Entotheonella</taxon>
    </lineage>
</organism>
<evidence type="ECO:0000256" key="1">
    <source>
        <dbReference type="ARBA" id="ARBA00006620"/>
    </source>
</evidence>
<proteinExistence type="inferred from homology"/>
<dbReference type="EMBL" id="AZHW01000255">
    <property type="protein sequence ID" value="ETX01235.1"/>
    <property type="molecule type" value="Genomic_DNA"/>
</dbReference>
<keyword evidence="6" id="KW-0694">RNA-binding</keyword>
<dbReference type="InterPro" id="IPR012933">
    <property type="entry name" value="HicA_mRNA_interferase"/>
</dbReference>
<evidence type="ECO:0000256" key="5">
    <source>
        <dbReference type="ARBA" id="ARBA00022801"/>
    </source>
</evidence>
<keyword evidence="2" id="KW-1277">Toxin-antitoxin system</keyword>
<evidence type="ECO:0008006" key="10">
    <source>
        <dbReference type="Google" id="ProtNLM"/>
    </source>
</evidence>
<dbReference type="GO" id="GO:0016787">
    <property type="term" value="F:hydrolase activity"/>
    <property type="evidence" value="ECO:0007669"/>
    <property type="project" value="UniProtKB-KW"/>
</dbReference>